<organism evidence="8 9">
    <name type="scientific">Balaenoptera physalus</name>
    <name type="common">Fin whale</name>
    <name type="synonym">Balaena physalus</name>
    <dbReference type="NCBI Taxonomy" id="9770"/>
    <lineage>
        <taxon>Eukaryota</taxon>
        <taxon>Metazoa</taxon>
        <taxon>Chordata</taxon>
        <taxon>Craniata</taxon>
        <taxon>Vertebrata</taxon>
        <taxon>Euteleostomi</taxon>
        <taxon>Mammalia</taxon>
        <taxon>Eutheria</taxon>
        <taxon>Laurasiatheria</taxon>
        <taxon>Artiodactyla</taxon>
        <taxon>Whippomorpha</taxon>
        <taxon>Cetacea</taxon>
        <taxon>Mysticeti</taxon>
        <taxon>Balaenopteridae</taxon>
        <taxon>Balaenoptera</taxon>
    </lineage>
</organism>
<dbReference type="InterPro" id="IPR052304">
    <property type="entry name" value="PTTG1IP"/>
</dbReference>
<evidence type="ECO:0000256" key="3">
    <source>
        <dbReference type="ARBA" id="ARBA00022729"/>
    </source>
</evidence>
<name>A0A643CD25_BALPH</name>
<reference evidence="8 9" key="1">
    <citation type="journal article" date="2019" name="PLoS ONE">
        <title>Genomic analyses reveal an absence of contemporary introgressive admixture between fin whales and blue whales, despite known hybrids.</title>
        <authorList>
            <person name="Westbury M.V."/>
            <person name="Petersen B."/>
            <person name="Lorenzen E.D."/>
        </authorList>
    </citation>
    <scope>NUCLEOTIDE SEQUENCE [LARGE SCALE GENOMIC DNA]</scope>
    <source>
        <strain evidence="8">FinWhale-01</strain>
    </source>
</reference>
<sequence>EECPEVRGLLRRVGTGERAAARLESGTASLWPLVPGCLLMSWSVVCDHAGCSQNTNRTCEECLKNCWEGGRGGTALWLAGLVQVGPWPVCLSAFTRLMPCHRLLQCLWCNTDKACLDYPVTKILPPSSLCKLSSARWGALIIALSVLGGALLLGVACCCCCCCYGKRRSRRPDKSEERAAREREERRVRQEER</sequence>
<dbReference type="Proteomes" id="UP000437017">
    <property type="component" value="Unassembled WGS sequence"/>
</dbReference>
<keyword evidence="9" id="KW-1185">Reference proteome</keyword>
<evidence type="ECO:0008006" key="10">
    <source>
        <dbReference type="Google" id="ProtNLM"/>
    </source>
</evidence>
<keyword evidence="5 7" id="KW-0472">Membrane</keyword>
<keyword evidence="4 7" id="KW-1133">Transmembrane helix</keyword>
<dbReference type="EMBL" id="SGJD01001824">
    <property type="protein sequence ID" value="KAB0398111.1"/>
    <property type="molecule type" value="Genomic_DNA"/>
</dbReference>
<evidence type="ECO:0000313" key="8">
    <source>
        <dbReference type="EMBL" id="KAB0398111.1"/>
    </source>
</evidence>
<dbReference type="PANTHER" id="PTHR15191">
    <property type="entry name" value="PROTEIN CBG20567"/>
    <property type="match status" value="1"/>
</dbReference>
<feature type="non-terminal residue" evidence="8">
    <location>
        <position position="1"/>
    </location>
</feature>
<feature type="transmembrane region" description="Helical" evidence="7">
    <location>
        <begin position="137"/>
        <end position="164"/>
    </location>
</feature>
<evidence type="ECO:0000256" key="6">
    <source>
        <dbReference type="SAM" id="MobiDB-lite"/>
    </source>
</evidence>
<proteinExistence type="predicted"/>
<gene>
    <name evidence="8" type="ORF">E2I00_019760</name>
</gene>
<dbReference type="AlphaFoldDB" id="A0A643CD25"/>
<evidence type="ECO:0000256" key="2">
    <source>
        <dbReference type="ARBA" id="ARBA00022692"/>
    </source>
</evidence>
<feature type="region of interest" description="Disordered" evidence="6">
    <location>
        <begin position="171"/>
        <end position="193"/>
    </location>
</feature>
<dbReference type="GO" id="GO:0016020">
    <property type="term" value="C:membrane"/>
    <property type="evidence" value="ECO:0007669"/>
    <property type="project" value="UniProtKB-SubCell"/>
</dbReference>
<evidence type="ECO:0000256" key="4">
    <source>
        <dbReference type="ARBA" id="ARBA00022989"/>
    </source>
</evidence>
<dbReference type="GO" id="GO:0005737">
    <property type="term" value="C:cytoplasm"/>
    <property type="evidence" value="ECO:0007669"/>
    <property type="project" value="TreeGrafter"/>
</dbReference>
<comment type="caution">
    <text evidence="8">The sequence shown here is derived from an EMBL/GenBank/DDBJ whole genome shotgun (WGS) entry which is preliminary data.</text>
</comment>
<evidence type="ECO:0000256" key="1">
    <source>
        <dbReference type="ARBA" id="ARBA00004479"/>
    </source>
</evidence>
<comment type="subcellular location">
    <subcellularLocation>
        <location evidence="1">Membrane</location>
        <topology evidence="1">Single-pass type I membrane protein</topology>
    </subcellularLocation>
</comment>
<dbReference type="OrthoDB" id="5829916at2759"/>
<keyword evidence="2 7" id="KW-0812">Transmembrane</keyword>
<evidence type="ECO:0000256" key="5">
    <source>
        <dbReference type="ARBA" id="ARBA00023136"/>
    </source>
</evidence>
<keyword evidence="3" id="KW-0732">Signal</keyword>
<accession>A0A643CD25</accession>
<evidence type="ECO:0000256" key="7">
    <source>
        <dbReference type="SAM" id="Phobius"/>
    </source>
</evidence>
<dbReference type="GO" id="GO:0005634">
    <property type="term" value="C:nucleus"/>
    <property type="evidence" value="ECO:0007669"/>
    <property type="project" value="TreeGrafter"/>
</dbReference>
<feature type="compositionally biased region" description="Basic and acidic residues" evidence="6">
    <location>
        <begin position="172"/>
        <end position="193"/>
    </location>
</feature>
<dbReference type="GO" id="GO:0006606">
    <property type="term" value="P:protein import into nucleus"/>
    <property type="evidence" value="ECO:0007669"/>
    <property type="project" value="TreeGrafter"/>
</dbReference>
<dbReference type="PANTHER" id="PTHR15191:SF14">
    <property type="entry name" value="PITUITARY TUMOR-TRANSFORMING GENE 1 PROTEIN-INTERACTING PROTEIN"/>
    <property type="match status" value="1"/>
</dbReference>
<evidence type="ECO:0000313" key="9">
    <source>
        <dbReference type="Proteomes" id="UP000437017"/>
    </source>
</evidence>
<protein>
    <recommendedName>
        <fullName evidence="10">PSI domain-containing protein</fullName>
    </recommendedName>
</protein>